<name>A0A8S5UP16_9CAUD</name>
<evidence type="ECO:0000313" key="1">
    <source>
        <dbReference type="EMBL" id="DAF96164.1"/>
    </source>
</evidence>
<dbReference type="EMBL" id="BK016114">
    <property type="protein sequence ID" value="DAF96164.1"/>
    <property type="molecule type" value="Genomic_DNA"/>
</dbReference>
<reference evidence="1" key="1">
    <citation type="journal article" date="2021" name="Proc. Natl. Acad. Sci. U.S.A.">
        <title>A Catalog of Tens of Thousands of Viruses from Human Metagenomes Reveals Hidden Associations with Chronic Diseases.</title>
        <authorList>
            <person name="Tisza M.J."/>
            <person name="Buck C.B."/>
        </authorList>
    </citation>
    <scope>NUCLEOTIDE SEQUENCE</scope>
    <source>
        <strain evidence="1">CtG4L18</strain>
    </source>
</reference>
<accession>A0A8S5UP16</accession>
<proteinExistence type="predicted"/>
<organism evidence="1">
    <name type="scientific">Podoviridae sp. ctG4L18</name>
    <dbReference type="NCBI Taxonomy" id="2825234"/>
    <lineage>
        <taxon>Viruses</taxon>
        <taxon>Duplodnaviria</taxon>
        <taxon>Heunggongvirae</taxon>
        <taxon>Uroviricota</taxon>
        <taxon>Caudoviricetes</taxon>
    </lineage>
</organism>
<protein>
    <submittedName>
        <fullName evidence="1">Uncharacterized protein</fullName>
    </submittedName>
</protein>
<sequence>MNIDSSLDYIYSFSESTLNSSRSSITFSIALYKDVLCESSS</sequence>